<dbReference type="EMBL" id="MCFD01000004">
    <property type="protein sequence ID" value="ORX71349.1"/>
    <property type="molecule type" value="Genomic_DNA"/>
</dbReference>
<evidence type="ECO:0000313" key="3">
    <source>
        <dbReference type="Proteomes" id="UP000193922"/>
    </source>
</evidence>
<accession>A0A1Y1WCT7</accession>
<keyword evidence="3" id="KW-1185">Reference proteome</keyword>
<dbReference type="AlphaFoldDB" id="A0A1Y1WCT7"/>
<sequence length="291" mass="33244">MTTSLWVNKLKSQYLEQLQKHAKDIPTDVDSFPENIHTLIDYYSTTYAKNRDTLLAYQAREIFAERIRGSAFIPRTNELEKLEAQVVEEERLLDQVQQRLLENIGVASDKIDAECDAYEEALALSQQNQELLGNVSEIEEEIAKLSKELEEKEQREQDAVAQQTRELQIAHNDVMRETAACEELDREAVRLRERAQQLKSDEKKRMMTADDSQEQQKLVMRWIRSIAPVVSAKVENSTLILTIGEGVGDLSSRRILVGFNNMGQVTSVETDSGRKLPPVLSHDVLMQLLSE</sequence>
<proteinExistence type="predicted"/>
<evidence type="ECO:0008006" key="4">
    <source>
        <dbReference type="Google" id="ProtNLM"/>
    </source>
</evidence>
<gene>
    <name evidence="2" type="ORF">DL89DRAFT_123748</name>
</gene>
<evidence type="ECO:0000313" key="2">
    <source>
        <dbReference type="EMBL" id="ORX71349.1"/>
    </source>
</evidence>
<dbReference type="GeneID" id="63799891"/>
<comment type="caution">
    <text evidence="2">The sequence shown here is derived from an EMBL/GenBank/DDBJ whole genome shotgun (WGS) entry which is preliminary data.</text>
</comment>
<protein>
    <recommendedName>
        <fullName evidence="4">Kinetochore protein Spc24</fullName>
    </recommendedName>
</protein>
<dbReference type="Proteomes" id="UP000193922">
    <property type="component" value="Unassembled WGS sequence"/>
</dbReference>
<organism evidence="2 3">
    <name type="scientific">Linderina pennispora</name>
    <dbReference type="NCBI Taxonomy" id="61395"/>
    <lineage>
        <taxon>Eukaryota</taxon>
        <taxon>Fungi</taxon>
        <taxon>Fungi incertae sedis</taxon>
        <taxon>Zoopagomycota</taxon>
        <taxon>Kickxellomycotina</taxon>
        <taxon>Kickxellomycetes</taxon>
        <taxon>Kickxellales</taxon>
        <taxon>Kickxellaceae</taxon>
        <taxon>Linderina</taxon>
    </lineage>
</organism>
<dbReference type="OrthoDB" id="411372at2759"/>
<name>A0A1Y1WCT7_9FUNG</name>
<keyword evidence="1" id="KW-0175">Coiled coil</keyword>
<reference evidence="2 3" key="1">
    <citation type="submission" date="2016-07" db="EMBL/GenBank/DDBJ databases">
        <title>Pervasive Adenine N6-methylation of Active Genes in Fungi.</title>
        <authorList>
            <consortium name="DOE Joint Genome Institute"/>
            <person name="Mondo S.J."/>
            <person name="Dannebaum R.O."/>
            <person name="Kuo R.C."/>
            <person name="Labutti K."/>
            <person name="Haridas S."/>
            <person name="Kuo A."/>
            <person name="Salamov A."/>
            <person name="Ahrendt S.R."/>
            <person name="Lipzen A."/>
            <person name="Sullivan W."/>
            <person name="Andreopoulos W.B."/>
            <person name="Clum A."/>
            <person name="Lindquist E."/>
            <person name="Daum C."/>
            <person name="Ramamoorthy G.K."/>
            <person name="Gryganskyi A."/>
            <person name="Culley D."/>
            <person name="Magnuson J.K."/>
            <person name="James T.Y."/>
            <person name="O'Malley M.A."/>
            <person name="Stajich J.E."/>
            <person name="Spatafora J.W."/>
            <person name="Visel A."/>
            <person name="Grigoriev I.V."/>
        </authorList>
    </citation>
    <scope>NUCLEOTIDE SEQUENCE [LARGE SCALE GENOMIC DNA]</scope>
    <source>
        <strain evidence="2 3">ATCC 12442</strain>
    </source>
</reference>
<evidence type="ECO:0000256" key="1">
    <source>
        <dbReference type="SAM" id="Coils"/>
    </source>
</evidence>
<dbReference type="RefSeq" id="XP_040744864.1">
    <property type="nucleotide sequence ID" value="XM_040883243.1"/>
</dbReference>
<feature type="coiled-coil region" evidence="1">
    <location>
        <begin position="79"/>
        <end position="201"/>
    </location>
</feature>